<dbReference type="RefSeq" id="WP_310766651.1">
    <property type="nucleotide sequence ID" value="NZ_CP134050.1"/>
</dbReference>
<dbReference type="Pfam" id="PF11772">
    <property type="entry name" value="EpuA"/>
    <property type="match status" value="1"/>
</dbReference>
<sequence>MNRAGGQPFPRDTQEAKNKERPRRGRNWSIVMIKVLMVPLLLFFSLVIGLMIGYGVVGHKPTAEVFDLNTYKHMWDLLFAET</sequence>
<keyword evidence="2" id="KW-0812">Transmembrane</keyword>
<feature type="region of interest" description="Disordered" evidence="1">
    <location>
        <begin position="1"/>
        <end position="23"/>
    </location>
</feature>
<keyword evidence="3" id="KW-0240">DNA-directed RNA polymerase</keyword>
<accession>A0ABY9T7Y0</accession>
<proteinExistence type="predicted"/>
<evidence type="ECO:0000256" key="2">
    <source>
        <dbReference type="SAM" id="Phobius"/>
    </source>
</evidence>
<protein>
    <submittedName>
        <fullName evidence="3">DNA-directed RNA polymerase subunit beta</fullName>
    </submittedName>
</protein>
<evidence type="ECO:0000313" key="3">
    <source>
        <dbReference type="EMBL" id="WNC14503.1"/>
    </source>
</evidence>
<keyword evidence="2" id="KW-0472">Membrane</keyword>
<reference evidence="3 4" key="1">
    <citation type="submission" date="2023-09" db="EMBL/GenBank/DDBJ databases">
        <title>Complete Genome and Methylome dissection of Bacillus brevis NEB573 original source of BbsI restriction endonuclease.</title>
        <authorList>
            <person name="Fomenkov A."/>
            <person name="Roberts R.D."/>
        </authorList>
    </citation>
    <scope>NUCLEOTIDE SEQUENCE [LARGE SCALE GENOMIC DNA]</scope>
    <source>
        <strain evidence="3 4">NEB573</strain>
    </source>
</reference>
<keyword evidence="2" id="KW-1133">Transmembrane helix</keyword>
<dbReference type="Proteomes" id="UP001256827">
    <property type="component" value="Chromosome"/>
</dbReference>
<keyword evidence="3" id="KW-0804">Transcription</keyword>
<name>A0ABY9T7Y0_BREBE</name>
<evidence type="ECO:0000313" key="4">
    <source>
        <dbReference type="Proteomes" id="UP001256827"/>
    </source>
</evidence>
<feature type="transmembrane region" description="Helical" evidence="2">
    <location>
        <begin position="31"/>
        <end position="57"/>
    </location>
</feature>
<dbReference type="GO" id="GO:0000428">
    <property type="term" value="C:DNA-directed RNA polymerase complex"/>
    <property type="evidence" value="ECO:0007669"/>
    <property type="project" value="UniProtKB-KW"/>
</dbReference>
<dbReference type="InterPro" id="IPR024596">
    <property type="entry name" value="RNApol_su_b/EpuA"/>
</dbReference>
<keyword evidence="4" id="KW-1185">Reference proteome</keyword>
<evidence type="ECO:0000256" key="1">
    <source>
        <dbReference type="SAM" id="MobiDB-lite"/>
    </source>
</evidence>
<organism evidence="3 4">
    <name type="scientific">Brevibacillus brevis</name>
    <name type="common">Bacillus brevis</name>
    <dbReference type="NCBI Taxonomy" id="1393"/>
    <lineage>
        <taxon>Bacteria</taxon>
        <taxon>Bacillati</taxon>
        <taxon>Bacillota</taxon>
        <taxon>Bacilli</taxon>
        <taxon>Bacillales</taxon>
        <taxon>Paenibacillaceae</taxon>
        <taxon>Brevibacillus</taxon>
    </lineage>
</organism>
<dbReference type="EMBL" id="CP134050">
    <property type="protein sequence ID" value="WNC14503.1"/>
    <property type="molecule type" value="Genomic_DNA"/>
</dbReference>
<gene>
    <name evidence="3" type="ORF">RGB73_28215</name>
</gene>